<feature type="compositionally biased region" description="Gly residues" evidence="1">
    <location>
        <begin position="566"/>
        <end position="588"/>
    </location>
</feature>
<dbReference type="EMBL" id="KB706512">
    <property type="protein sequence ID" value="EMR67148.1"/>
    <property type="molecule type" value="Genomic_DNA"/>
</dbReference>
<dbReference type="KEGG" id="ela:UCREL1_5856"/>
<feature type="compositionally biased region" description="Gly residues" evidence="1">
    <location>
        <begin position="408"/>
        <end position="417"/>
    </location>
</feature>
<keyword evidence="3" id="KW-1185">Reference proteome</keyword>
<dbReference type="OMA" id="IAPKHES"/>
<feature type="compositionally biased region" description="Gly residues" evidence="1">
    <location>
        <begin position="523"/>
        <end position="554"/>
    </location>
</feature>
<evidence type="ECO:0000256" key="1">
    <source>
        <dbReference type="SAM" id="MobiDB-lite"/>
    </source>
</evidence>
<proteinExistence type="predicted"/>
<feature type="compositionally biased region" description="Low complexity" evidence="1">
    <location>
        <begin position="458"/>
        <end position="481"/>
    </location>
</feature>
<feature type="region of interest" description="Disordered" evidence="1">
    <location>
        <begin position="345"/>
        <end position="645"/>
    </location>
</feature>
<sequence length="645" mass="65856">MADGRNRTPRTARIHGLVAGELDLSQSSRVDDYTKQAVIPSVSRAVVALEKIQNTRGDSFDIHALRLAVWNEHRQLPSIDMLSTPAADSLDLFTRDEDAATRALDGLRPIYGQNRRVTLHPLFSWIVDREFTLWNIAVDGRFVTVFFRIQSVPHRGNFNFPAEGEFPVDGNGDPVDINHVYREVTDIVIIDPMDEPEDILVERFIFVRARIQAILERGSIEFPLAVEEQFIGQTTLFGQQRRPGPPAGILGTENPPILWQDIDFAFTMTIDELRESLIAGVACRARAMSNYRLFIGLLAPGTNSTYDHTVVMGPPDINRMWPDEQLTGFDNDGPPVLIDVPEDQAWPFAGLPPNPPPGGGPPGGDGGDDGGDGGDGGFLPDGPPDGGPPGGDGGDGGFPPNPPPDGGPPGGDGGDGGFPPNPPPGGGPPGGDGGDGGGDGGFLPDGPPDGGPAGSDGGSSDANSSSDDGADGPVFAGGPVVVPGPPGAGGLPAPAPVPAGPPAPVPAGPPAPVPAGPPPAGGRTRGNGPPAGGRTRGNGPPAGGRTRGNGGGAGQAPAPNPPQAGGPAGGDGGNAGGDNGAEGNAGGDDAGRGPVVRDVNLVKLPSPPTGVFRAAFSGKFPKPALKRRDTSSSTASGRVTKRSRR</sequence>
<feature type="compositionally biased region" description="Gly residues" evidence="1">
    <location>
        <begin position="428"/>
        <end position="443"/>
    </location>
</feature>
<name>M7SRP3_EUTLA</name>
<dbReference type="STRING" id="1287681.M7SRP3"/>
<dbReference type="OrthoDB" id="4776090at2759"/>
<dbReference type="Proteomes" id="UP000012174">
    <property type="component" value="Unassembled WGS sequence"/>
</dbReference>
<dbReference type="HOGENOM" id="CLU_424535_0_0_1"/>
<gene>
    <name evidence="2" type="ORF">UCREL1_5856</name>
</gene>
<evidence type="ECO:0000313" key="2">
    <source>
        <dbReference type="EMBL" id="EMR67148.1"/>
    </source>
</evidence>
<feature type="compositionally biased region" description="Pro residues" evidence="1">
    <location>
        <begin position="350"/>
        <end position="360"/>
    </location>
</feature>
<feature type="compositionally biased region" description="Pro residues" evidence="1">
    <location>
        <begin position="493"/>
        <end position="520"/>
    </location>
</feature>
<dbReference type="AlphaFoldDB" id="M7SRP3"/>
<organism evidence="2 3">
    <name type="scientific">Eutypa lata (strain UCR-EL1)</name>
    <name type="common">Grapevine dieback disease fungus</name>
    <name type="synonym">Eutypa armeniacae</name>
    <dbReference type="NCBI Taxonomy" id="1287681"/>
    <lineage>
        <taxon>Eukaryota</taxon>
        <taxon>Fungi</taxon>
        <taxon>Dikarya</taxon>
        <taxon>Ascomycota</taxon>
        <taxon>Pezizomycotina</taxon>
        <taxon>Sordariomycetes</taxon>
        <taxon>Xylariomycetidae</taxon>
        <taxon>Xylariales</taxon>
        <taxon>Diatrypaceae</taxon>
        <taxon>Eutypa</taxon>
    </lineage>
</organism>
<protein>
    <submittedName>
        <fullName evidence="2">Uncharacterized protein</fullName>
    </submittedName>
</protein>
<evidence type="ECO:0000313" key="3">
    <source>
        <dbReference type="Proteomes" id="UP000012174"/>
    </source>
</evidence>
<reference evidence="3" key="1">
    <citation type="journal article" date="2013" name="Genome Announc.">
        <title>Draft genome sequence of the grapevine dieback fungus Eutypa lata UCR-EL1.</title>
        <authorList>
            <person name="Blanco-Ulate B."/>
            <person name="Rolshausen P.E."/>
            <person name="Cantu D."/>
        </authorList>
    </citation>
    <scope>NUCLEOTIDE SEQUENCE [LARGE SCALE GENOMIC DNA]</scope>
    <source>
        <strain evidence="3">UCR-EL1</strain>
    </source>
</reference>
<feature type="compositionally biased region" description="Gly residues" evidence="1">
    <location>
        <begin position="388"/>
        <end position="397"/>
    </location>
</feature>
<accession>M7SRP3</accession>